<dbReference type="Gene3D" id="1.25.40.10">
    <property type="entry name" value="Tetratricopeptide repeat domain"/>
    <property type="match status" value="2"/>
</dbReference>
<accession>A0A6F8V9G4</accession>
<organism evidence="6 7">
    <name type="scientific">Sulfurimicrobium lacus</name>
    <dbReference type="NCBI Taxonomy" id="2715678"/>
    <lineage>
        <taxon>Bacteria</taxon>
        <taxon>Pseudomonadati</taxon>
        <taxon>Pseudomonadota</taxon>
        <taxon>Betaproteobacteria</taxon>
        <taxon>Nitrosomonadales</taxon>
        <taxon>Sulfuricellaceae</taxon>
        <taxon>Sulfurimicrobium</taxon>
    </lineage>
</organism>
<evidence type="ECO:0000256" key="2">
    <source>
        <dbReference type="ARBA" id="ARBA00022803"/>
    </source>
</evidence>
<feature type="region of interest" description="Disordered" evidence="4">
    <location>
        <begin position="67"/>
        <end position="86"/>
    </location>
</feature>
<evidence type="ECO:0000256" key="4">
    <source>
        <dbReference type="SAM" id="MobiDB-lite"/>
    </source>
</evidence>
<name>A0A6F8V9G4_9PROT</name>
<dbReference type="PANTHER" id="PTHR45586">
    <property type="entry name" value="TPR REPEAT-CONTAINING PROTEIN PA4667"/>
    <property type="match status" value="1"/>
</dbReference>
<feature type="compositionally biased region" description="Pro residues" evidence="4">
    <location>
        <begin position="67"/>
        <end position="83"/>
    </location>
</feature>
<protein>
    <submittedName>
        <fullName evidence="6">Uncharacterized protein</fullName>
    </submittedName>
</protein>
<dbReference type="AlphaFoldDB" id="A0A6F8V9G4"/>
<dbReference type="InterPro" id="IPR051012">
    <property type="entry name" value="CellSynth/LPSAsmb/PSIAsmb"/>
</dbReference>
<dbReference type="PANTHER" id="PTHR45586:SF1">
    <property type="entry name" value="LIPOPOLYSACCHARIDE ASSEMBLY PROTEIN B"/>
    <property type="match status" value="1"/>
</dbReference>
<dbReference type="Pfam" id="PF13181">
    <property type="entry name" value="TPR_8"/>
    <property type="match status" value="1"/>
</dbReference>
<proteinExistence type="predicted"/>
<keyword evidence="5" id="KW-0812">Transmembrane</keyword>
<reference evidence="7" key="1">
    <citation type="submission" date="2020-03" db="EMBL/GenBank/DDBJ databases">
        <title>Complete genome sequence of sulfur-oxidizing bacterium skT11.</title>
        <authorList>
            <person name="Kanda M."/>
            <person name="Kojima H."/>
            <person name="Fukui M."/>
        </authorList>
    </citation>
    <scope>NUCLEOTIDE SEQUENCE [LARGE SCALE GENOMIC DNA]</scope>
    <source>
        <strain evidence="7">skT11</strain>
    </source>
</reference>
<keyword evidence="1" id="KW-0677">Repeat</keyword>
<dbReference type="Pfam" id="PF14559">
    <property type="entry name" value="TPR_19"/>
    <property type="match status" value="1"/>
</dbReference>
<dbReference type="PROSITE" id="PS50005">
    <property type="entry name" value="TPR"/>
    <property type="match status" value="1"/>
</dbReference>
<evidence type="ECO:0000256" key="5">
    <source>
        <dbReference type="SAM" id="Phobius"/>
    </source>
</evidence>
<keyword evidence="2 3" id="KW-0802">TPR repeat</keyword>
<evidence type="ECO:0000313" key="7">
    <source>
        <dbReference type="Proteomes" id="UP000502260"/>
    </source>
</evidence>
<dbReference type="EMBL" id="AP022853">
    <property type="protein sequence ID" value="BCB25409.1"/>
    <property type="molecule type" value="Genomic_DNA"/>
</dbReference>
<evidence type="ECO:0000256" key="3">
    <source>
        <dbReference type="PROSITE-ProRule" id="PRU00339"/>
    </source>
</evidence>
<sequence>MSVINQMLQELEQRRADAGTSAAQVRAVAGQRRHNTVRWIALATGVVVIAVLGYWMLGRQEVKMPVPPPAPVTARPSAPPSLPPHEQMPQVLQLAGELGHLPAVSDAPASRPVPAPRPPVEGKALVAAVAENPPRTTADLPKPAKVADPVQPVEISKEIKQISPQQRAENAYRTAYASLQQGRMGEAEDSLRQALQFDPRHAAARQALAALLVEAKQLGRAEQLLQQGLELQPGHSGYAMTLARLQVERGDVPAALATLQRNPPSGENAEYHGFMAALLQRVERHKEAIEQYQAALRSNPGAGPWLLGLGISLQADNQPAKAADAFRRAKSSASLSPELQAFAEQRLRQVQ</sequence>
<dbReference type="SMART" id="SM00028">
    <property type="entry name" value="TPR"/>
    <property type="match status" value="4"/>
</dbReference>
<feature type="transmembrane region" description="Helical" evidence="5">
    <location>
        <begin position="39"/>
        <end position="57"/>
    </location>
</feature>
<dbReference type="Proteomes" id="UP000502260">
    <property type="component" value="Chromosome"/>
</dbReference>
<evidence type="ECO:0000256" key="1">
    <source>
        <dbReference type="ARBA" id="ARBA00022737"/>
    </source>
</evidence>
<dbReference type="InterPro" id="IPR019734">
    <property type="entry name" value="TPR_rpt"/>
</dbReference>
<keyword evidence="5" id="KW-1133">Transmembrane helix</keyword>
<keyword evidence="5" id="KW-0472">Membrane</keyword>
<evidence type="ECO:0000313" key="6">
    <source>
        <dbReference type="EMBL" id="BCB25409.1"/>
    </source>
</evidence>
<dbReference type="KEGG" id="slac:SKTS_02950"/>
<gene>
    <name evidence="6" type="ORF">SKTS_02950</name>
</gene>
<feature type="repeat" description="TPR" evidence="3">
    <location>
        <begin position="168"/>
        <end position="201"/>
    </location>
</feature>
<dbReference type="InterPro" id="IPR011990">
    <property type="entry name" value="TPR-like_helical_dom_sf"/>
</dbReference>
<keyword evidence="7" id="KW-1185">Reference proteome</keyword>
<dbReference type="RefSeq" id="WP_173059318.1">
    <property type="nucleotide sequence ID" value="NZ_AP022853.1"/>
</dbReference>
<dbReference type="SUPFAM" id="SSF48452">
    <property type="entry name" value="TPR-like"/>
    <property type="match status" value="1"/>
</dbReference>